<comment type="caution">
    <text evidence="1">The sequence shown here is derived from an EMBL/GenBank/DDBJ whole genome shotgun (WGS) entry which is preliminary data.</text>
</comment>
<dbReference type="EMBL" id="CAJVPK010001461">
    <property type="protein sequence ID" value="CAG8587605.1"/>
    <property type="molecule type" value="Genomic_DNA"/>
</dbReference>
<name>A0A9N9C4J9_9GLOM</name>
<sequence>QVDLLVIPYRLRNNEEDNIWYDDNSNVSQSSNKKKRILSLIDKILQLETGSHKFLNKESKLFSESDVESLENIQCKIENIDISEIFSDTASECVLMNKALNNVLG</sequence>
<protein>
    <submittedName>
        <fullName evidence="1">11666_t:CDS:1</fullName>
    </submittedName>
</protein>
<dbReference type="AlphaFoldDB" id="A0A9N9C4J9"/>
<proteinExistence type="predicted"/>
<dbReference type="Proteomes" id="UP000789706">
    <property type="component" value="Unassembled WGS sequence"/>
</dbReference>
<reference evidence="1" key="1">
    <citation type="submission" date="2021-06" db="EMBL/GenBank/DDBJ databases">
        <authorList>
            <person name="Kallberg Y."/>
            <person name="Tangrot J."/>
            <person name="Rosling A."/>
        </authorList>
    </citation>
    <scope>NUCLEOTIDE SEQUENCE</scope>
    <source>
        <strain evidence="1">AZ414A</strain>
    </source>
</reference>
<feature type="non-terminal residue" evidence="1">
    <location>
        <position position="1"/>
    </location>
</feature>
<organism evidence="1 2">
    <name type="scientific">Diversispora eburnea</name>
    <dbReference type="NCBI Taxonomy" id="1213867"/>
    <lineage>
        <taxon>Eukaryota</taxon>
        <taxon>Fungi</taxon>
        <taxon>Fungi incertae sedis</taxon>
        <taxon>Mucoromycota</taxon>
        <taxon>Glomeromycotina</taxon>
        <taxon>Glomeromycetes</taxon>
        <taxon>Diversisporales</taxon>
        <taxon>Diversisporaceae</taxon>
        <taxon>Diversispora</taxon>
    </lineage>
</organism>
<accession>A0A9N9C4J9</accession>
<gene>
    <name evidence="1" type="ORF">DEBURN_LOCUS8886</name>
</gene>
<evidence type="ECO:0000313" key="2">
    <source>
        <dbReference type="Proteomes" id="UP000789706"/>
    </source>
</evidence>
<evidence type="ECO:0000313" key="1">
    <source>
        <dbReference type="EMBL" id="CAG8587605.1"/>
    </source>
</evidence>
<dbReference type="OrthoDB" id="10693595at2759"/>
<keyword evidence="2" id="KW-1185">Reference proteome</keyword>